<dbReference type="GO" id="GO:0016485">
    <property type="term" value="P:protein processing"/>
    <property type="evidence" value="ECO:0007669"/>
    <property type="project" value="TreeGrafter"/>
</dbReference>
<dbReference type="InterPro" id="IPR000718">
    <property type="entry name" value="Peptidase_M13"/>
</dbReference>
<dbReference type="InterPro" id="IPR024079">
    <property type="entry name" value="MetalloPept_cat_dom_sf"/>
</dbReference>
<keyword evidence="3" id="KW-0645">Protease</keyword>
<dbReference type="Pfam" id="PF05649">
    <property type="entry name" value="Peptidase_M13_N"/>
    <property type="match status" value="1"/>
</dbReference>
<evidence type="ECO:0000259" key="9">
    <source>
        <dbReference type="Pfam" id="PF05649"/>
    </source>
</evidence>
<evidence type="ECO:0000256" key="5">
    <source>
        <dbReference type="ARBA" id="ARBA00022801"/>
    </source>
</evidence>
<evidence type="ECO:0000259" key="8">
    <source>
        <dbReference type="Pfam" id="PF01431"/>
    </source>
</evidence>
<evidence type="ECO:0000256" key="4">
    <source>
        <dbReference type="ARBA" id="ARBA00022723"/>
    </source>
</evidence>
<keyword evidence="4" id="KW-0479">Metal-binding</keyword>
<evidence type="ECO:0000256" key="6">
    <source>
        <dbReference type="ARBA" id="ARBA00022833"/>
    </source>
</evidence>
<comment type="similarity">
    <text evidence="2">Belongs to the peptidase M13 family.</text>
</comment>
<dbReference type="Proteomes" id="UP000599578">
    <property type="component" value="Unassembled WGS sequence"/>
</dbReference>
<dbReference type="Gene3D" id="1.10.1380.10">
    <property type="entry name" value="Neutral endopeptidase , domain2"/>
    <property type="match status" value="1"/>
</dbReference>
<dbReference type="Gene3D" id="3.40.390.10">
    <property type="entry name" value="Collagenase (Catalytic Domain)"/>
    <property type="match status" value="1"/>
</dbReference>
<dbReference type="CDD" id="cd08662">
    <property type="entry name" value="M13"/>
    <property type="match status" value="1"/>
</dbReference>
<dbReference type="PANTHER" id="PTHR11733:SF167">
    <property type="entry name" value="FI17812P1-RELATED"/>
    <property type="match status" value="1"/>
</dbReference>
<dbReference type="InterPro" id="IPR042089">
    <property type="entry name" value="Peptidase_M13_dom_2"/>
</dbReference>
<evidence type="ECO:0000313" key="10">
    <source>
        <dbReference type="EMBL" id="GGO87004.1"/>
    </source>
</evidence>
<accession>A0A918DWN0</accession>
<dbReference type="RefSeq" id="WP_188862324.1">
    <property type="nucleotide sequence ID" value="NZ_BMLT01000012.1"/>
</dbReference>
<keyword evidence="11" id="KW-1185">Reference proteome</keyword>
<reference evidence="10 11" key="1">
    <citation type="journal article" date="2014" name="Int. J. Syst. Evol. Microbiol.">
        <title>Complete genome sequence of Corynebacterium casei LMG S-19264T (=DSM 44701T), isolated from a smear-ripened cheese.</title>
        <authorList>
            <consortium name="US DOE Joint Genome Institute (JGI-PGF)"/>
            <person name="Walter F."/>
            <person name="Albersmeier A."/>
            <person name="Kalinowski J."/>
            <person name="Ruckert C."/>
        </authorList>
    </citation>
    <scope>NUCLEOTIDE SEQUENCE [LARGE SCALE GENOMIC DNA]</scope>
    <source>
        <strain evidence="10 11">CGMCC 1.7286</strain>
    </source>
</reference>
<keyword evidence="6" id="KW-0862">Zinc</keyword>
<keyword evidence="7" id="KW-0482">Metalloprotease</keyword>
<dbReference type="GO" id="GO:0004222">
    <property type="term" value="F:metalloendopeptidase activity"/>
    <property type="evidence" value="ECO:0007669"/>
    <property type="project" value="InterPro"/>
</dbReference>
<evidence type="ECO:0000256" key="3">
    <source>
        <dbReference type="ARBA" id="ARBA00022670"/>
    </source>
</evidence>
<dbReference type="SUPFAM" id="SSF55486">
    <property type="entry name" value="Metalloproteases ('zincins'), catalytic domain"/>
    <property type="match status" value="1"/>
</dbReference>
<organism evidence="10 11">
    <name type="scientific">Marinobacterium nitratireducens</name>
    <dbReference type="NCBI Taxonomy" id="518897"/>
    <lineage>
        <taxon>Bacteria</taxon>
        <taxon>Pseudomonadati</taxon>
        <taxon>Pseudomonadota</taxon>
        <taxon>Gammaproteobacteria</taxon>
        <taxon>Oceanospirillales</taxon>
        <taxon>Oceanospirillaceae</taxon>
        <taxon>Marinobacterium</taxon>
    </lineage>
</organism>
<comment type="caution">
    <text evidence="10">The sequence shown here is derived from an EMBL/GenBank/DDBJ whole genome shotgun (WGS) entry which is preliminary data.</text>
</comment>
<keyword evidence="5" id="KW-0378">Hydrolase</keyword>
<gene>
    <name evidence="10" type="ORF">GCM10011348_39180</name>
</gene>
<evidence type="ECO:0000256" key="7">
    <source>
        <dbReference type="ARBA" id="ARBA00023049"/>
    </source>
</evidence>
<dbReference type="PROSITE" id="PS51885">
    <property type="entry name" value="NEPRILYSIN"/>
    <property type="match status" value="1"/>
</dbReference>
<dbReference type="InterPro" id="IPR008753">
    <property type="entry name" value="Peptidase_M13_N"/>
</dbReference>
<dbReference type="PROSITE" id="PS51257">
    <property type="entry name" value="PROKAR_LIPOPROTEIN"/>
    <property type="match status" value="1"/>
</dbReference>
<dbReference type="PRINTS" id="PR00786">
    <property type="entry name" value="NEPRILYSIN"/>
</dbReference>
<feature type="domain" description="Peptidase M13 N-terminal" evidence="9">
    <location>
        <begin position="48"/>
        <end position="423"/>
    </location>
</feature>
<evidence type="ECO:0000313" key="11">
    <source>
        <dbReference type="Proteomes" id="UP000599578"/>
    </source>
</evidence>
<protein>
    <submittedName>
        <fullName evidence="10">Endothelin-converting protein</fullName>
    </submittedName>
</protein>
<evidence type="ECO:0000256" key="2">
    <source>
        <dbReference type="ARBA" id="ARBA00007357"/>
    </source>
</evidence>
<evidence type="ECO:0000256" key="1">
    <source>
        <dbReference type="ARBA" id="ARBA00001947"/>
    </source>
</evidence>
<name>A0A918DWN0_9GAMM</name>
<dbReference type="PANTHER" id="PTHR11733">
    <property type="entry name" value="ZINC METALLOPROTEASE FAMILY M13 NEPRILYSIN-RELATED"/>
    <property type="match status" value="1"/>
</dbReference>
<dbReference type="EMBL" id="BMLT01000012">
    <property type="protein sequence ID" value="GGO87004.1"/>
    <property type="molecule type" value="Genomic_DNA"/>
</dbReference>
<dbReference type="Pfam" id="PF01431">
    <property type="entry name" value="Peptidase_M13"/>
    <property type="match status" value="1"/>
</dbReference>
<proteinExistence type="inferred from homology"/>
<dbReference type="AlphaFoldDB" id="A0A918DWN0"/>
<dbReference type="InterPro" id="IPR018497">
    <property type="entry name" value="Peptidase_M13_C"/>
</dbReference>
<feature type="domain" description="Peptidase M13 C-terminal" evidence="8">
    <location>
        <begin position="479"/>
        <end position="680"/>
    </location>
</feature>
<dbReference type="GO" id="GO:0046872">
    <property type="term" value="F:metal ion binding"/>
    <property type="evidence" value="ECO:0007669"/>
    <property type="project" value="UniProtKB-KW"/>
</dbReference>
<comment type="cofactor">
    <cofactor evidence="1">
        <name>Zn(2+)</name>
        <dbReference type="ChEBI" id="CHEBI:29105"/>
    </cofactor>
</comment>
<sequence length="684" mass="75725">MRIRTMIGILGLGGLVGCGGGDVKTGESVQNEAPLGFSVENMDRDVDPREDFYHYAAGGWLERTQIPADQSGVGGFSLLANEVDRKLLTIVHEAAQSPDSEGPGQLVGDFYNSAMDLDRLDALGLEPLEQDLMMAADVSAPATRARLVARHELVFGGSSMINLAVGPDLLQNDINALYLAPGTFGLNRNEYFDDSAQGIRDLYLGFLAELFRLAGDSEVQARAGARTVLDIETALANATLTPLQAADPRAFYNKIDFDEVDAALNTIDLEIMMRSLGLTPPQTLIVREPRALGALNRMLTQRPASEIATWQRATILRNGADLLSTPYREASESFSRQRKGLDASLPREREVIGQLRALLAHPLSQLYVERYFPASTRVEVEEMVGHIKDEFRERLATNPWLTERTRGEALAKLDAMQVDVGYPDDWIDYSGVRVARDDYLGNVQRTLEFTIRRNLELLGQPVRRDHFAVPGKTTPVDVNAAYQGNYNAIEVTAAFVQPPFYNPDLDIAVNYCTIGAAIGHEMTHGFDSRGRLFDAAGNLRDWWTPADAAEFERRTGQLIDQFNEYEVMPGVVQDGALTISENTADLGGITLAYNALERAMAKQGRPADIDGLSPEQRCFIGWAQLWMSKARPERVRELAKTDYHALSPLRATGPLVNLDAFFEAFDIGADDPMWRAPEKRTRIW</sequence>
<dbReference type="GO" id="GO:0005886">
    <property type="term" value="C:plasma membrane"/>
    <property type="evidence" value="ECO:0007669"/>
    <property type="project" value="TreeGrafter"/>
</dbReference>